<comment type="caution">
    <text evidence="2">The sequence shown here is derived from an EMBL/GenBank/DDBJ whole genome shotgun (WGS) entry which is preliminary data.</text>
</comment>
<dbReference type="PANTHER" id="PTHR31126:SF73">
    <property type="entry name" value="TYROSINE SPECIFIC PROTEIN PHOSPHATASES DOMAIN-CONTAINING PROTEIN"/>
    <property type="match status" value="1"/>
</dbReference>
<gene>
    <name evidence="2" type="ORF">QQX98_007599</name>
</gene>
<dbReference type="InterPro" id="IPR029021">
    <property type="entry name" value="Prot-tyrosine_phosphatase-like"/>
</dbReference>
<dbReference type="InterPro" id="IPR000387">
    <property type="entry name" value="Tyr_Pase_dom"/>
</dbReference>
<evidence type="ECO:0000313" key="2">
    <source>
        <dbReference type="EMBL" id="KAK7413522.1"/>
    </source>
</evidence>
<reference evidence="2 3" key="1">
    <citation type="journal article" date="2025" name="Microbiol. Resour. Announc.">
        <title>Draft genome sequences for Neonectria magnoliae and Neonectria punicea, canker pathogens of Liriodendron tulipifera and Acer saccharum in West Virginia.</title>
        <authorList>
            <person name="Petronek H.M."/>
            <person name="Kasson M.T."/>
            <person name="Metheny A.M."/>
            <person name="Stauder C.M."/>
            <person name="Lovett B."/>
            <person name="Lynch S.C."/>
            <person name="Garnas J.R."/>
            <person name="Kasson L.R."/>
            <person name="Stajich J.E."/>
        </authorList>
    </citation>
    <scope>NUCLEOTIDE SEQUENCE [LARGE SCALE GENOMIC DNA]</scope>
    <source>
        <strain evidence="2 3">NRRL 64653</strain>
    </source>
</reference>
<dbReference type="Proteomes" id="UP001498476">
    <property type="component" value="Unassembled WGS sequence"/>
</dbReference>
<dbReference type="Gene3D" id="3.90.190.10">
    <property type="entry name" value="Protein tyrosine phosphatase superfamily"/>
    <property type="match status" value="1"/>
</dbReference>
<keyword evidence="3" id="KW-1185">Reference proteome</keyword>
<accession>A0ABR1GY08</accession>
<evidence type="ECO:0000313" key="3">
    <source>
        <dbReference type="Proteomes" id="UP001498476"/>
    </source>
</evidence>
<protein>
    <recommendedName>
        <fullName evidence="1">Tyrosine specific protein phosphatases domain-containing protein</fullName>
    </recommendedName>
</protein>
<dbReference type="EMBL" id="JAZAVJ010000127">
    <property type="protein sequence ID" value="KAK7413522.1"/>
    <property type="molecule type" value="Genomic_DNA"/>
</dbReference>
<name>A0ABR1GY08_9HYPO</name>
<dbReference type="SUPFAM" id="SSF52799">
    <property type="entry name" value="(Phosphotyrosine protein) phosphatases II"/>
    <property type="match status" value="1"/>
</dbReference>
<organism evidence="2 3">
    <name type="scientific">Neonectria punicea</name>
    <dbReference type="NCBI Taxonomy" id="979145"/>
    <lineage>
        <taxon>Eukaryota</taxon>
        <taxon>Fungi</taxon>
        <taxon>Dikarya</taxon>
        <taxon>Ascomycota</taxon>
        <taxon>Pezizomycotina</taxon>
        <taxon>Sordariomycetes</taxon>
        <taxon>Hypocreomycetidae</taxon>
        <taxon>Hypocreales</taxon>
        <taxon>Nectriaceae</taxon>
        <taxon>Neonectria</taxon>
    </lineage>
</organism>
<dbReference type="InterPro" id="IPR016130">
    <property type="entry name" value="Tyr_Pase_AS"/>
</dbReference>
<sequence length="277" mass="30675">MPLSRSELEALASTHVSKPIPSDVLRRALSSPPFIPTRSLLNIRDLGAVPGSALPRARFYRSGALDHAAADPEAVAWLAAHVRRVFDLRKPHEREADPSPDVPGVETVWFDLVGPHPPPPLDEFVAGGGSDAWRRQYLLVLRVYKPILRAVLEHVRDRPGEPFLFHCTAGRDRTGVVAGLLQSLAGTSPDDVVFDYMLSRIGTEVARERLAVFAMSIMGVTDLETPGFWNLVNLTPAYWNAFMEGLREEYGGWEGYVIKGLGFSKADLETIKKNLRE</sequence>
<dbReference type="PANTHER" id="PTHR31126">
    <property type="entry name" value="TYROSINE-PROTEIN PHOSPHATASE"/>
    <property type="match status" value="1"/>
</dbReference>
<feature type="domain" description="Tyrosine specific protein phosphatases" evidence="1">
    <location>
        <begin position="149"/>
        <end position="211"/>
    </location>
</feature>
<dbReference type="Pfam" id="PF13350">
    <property type="entry name" value="Y_phosphatase3"/>
    <property type="match status" value="1"/>
</dbReference>
<proteinExistence type="predicted"/>
<evidence type="ECO:0000259" key="1">
    <source>
        <dbReference type="PROSITE" id="PS50056"/>
    </source>
</evidence>
<dbReference type="PROSITE" id="PS00383">
    <property type="entry name" value="TYR_PHOSPHATASE_1"/>
    <property type="match status" value="1"/>
</dbReference>
<dbReference type="InterPro" id="IPR026893">
    <property type="entry name" value="Tyr/Ser_Pase_IphP-type"/>
</dbReference>
<dbReference type="PROSITE" id="PS50056">
    <property type="entry name" value="TYR_PHOSPHATASE_2"/>
    <property type="match status" value="1"/>
</dbReference>